<dbReference type="OrthoDB" id="2654046at2"/>
<dbReference type="PATRIC" id="fig|1705565.3.peg.4591"/>
<keyword evidence="3" id="KW-1185">Reference proteome</keyword>
<evidence type="ECO:0000313" key="2">
    <source>
        <dbReference type="EMBL" id="KOR89931.1"/>
    </source>
</evidence>
<name>A0A0M1P624_9BACL</name>
<organism evidence="2 3">
    <name type="scientific">Paenibacillus solani</name>
    <dbReference type="NCBI Taxonomy" id="1705565"/>
    <lineage>
        <taxon>Bacteria</taxon>
        <taxon>Bacillati</taxon>
        <taxon>Bacillota</taxon>
        <taxon>Bacilli</taxon>
        <taxon>Bacillales</taxon>
        <taxon>Paenibacillaceae</taxon>
        <taxon>Paenibacillus</taxon>
    </lineage>
</organism>
<accession>A0A0M1P624</accession>
<proteinExistence type="predicted"/>
<dbReference type="AlphaFoldDB" id="A0A0M1P624"/>
<protein>
    <recommendedName>
        <fullName evidence="4">DUF4367 domain-containing protein</fullName>
    </recommendedName>
</protein>
<feature type="chain" id="PRO_5039515215" description="DUF4367 domain-containing protein" evidence="1">
    <location>
        <begin position="20"/>
        <end position="175"/>
    </location>
</feature>
<feature type="signal peptide" evidence="1">
    <location>
        <begin position="1"/>
        <end position="19"/>
    </location>
</feature>
<gene>
    <name evidence="2" type="ORF">AM231_12820</name>
</gene>
<evidence type="ECO:0000256" key="1">
    <source>
        <dbReference type="SAM" id="SignalP"/>
    </source>
</evidence>
<evidence type="ECO:0008006" key="4">
    <source>
        <dbReference type="Google" id="ProtNLM"/>
    </source>
</evidence>
<evidence type="ECO:0000313" key="3">
    <source>
        <dbReference type="Proteomes" id="UP000036932"/>
    </source>
</evidence>
<sequence length="175" mass="19637">MMYRRIVGVVMLCCMFAISVGCSKQIAKDEARLYNMRAYEEGSREARISGRGLNGRFLEDLQASFDKAKMPLTNETYVEDDIGNMTYQYRINYDASQFITVYIYQNQAAREKGMTEIFGVTEGDANAAGGHNLIISDNETSIVYTSTGDKTDNYYEQVKKIAPSLLAKHQGRGSS</sequence>
<dbReference type="Proteomes" id="UP000036932">
    <property type="component" value="Unassembled WGS sequence"/>
</dbReference>
<comment type="caution">
    <text evidence="2">The sequence shown here is derived from an EMBL/GenBank/DDBJ whole genome shotgun (WGS) entry which is preliminary data.</text>
</comment>
<keyword evidence="1" id="KW-0732">Signal</keyword>
<dbReference type="PROSITE" id="PS51257">
    <property type="entry name" value="PROKAR_LIPOPROTEIN"/>
    <property type="match status" value="1"/>
</dbReference>
<dbReference type="RefSeq" id="WP_054402924.1">
    <property type="nucleotide sequence ID" value="NZ_LIUT01000001.1"/>
</dbReference>
<dbReference type="EMBL" id="LIUT01000001">
    <property type="protein sequence ID" value="KOR89931.1"/>
    <property type="molecule type" value="Genomic_DNA"/>
</dbReference>
<reference evidence="3" key="1">
    <citation type="submission" date="2015-08" db="EMBL/GenBank/DDBJ databases">
        <title>Genome sequencing project for genomic taxonomy and phylogenomics of Bacillus-like bacteria.</title>
        <authorList>
            <person name="Liu B."/>
            <person name="Wang J."/>
            <person name="Zhu Y."/>
            <person name="Liu G."/>
            <person name="Chen Q."/>
            <person name="Chen Z."/>
            <person name="Lan J."/>
            <person name="Che J."/>
            <person name="Ge C."/>
            <person name="Shi H."/>
            <person name="Pan Z."/>
            <person name="Liu X."/>
        </authorList>
    </citation>
    <scope>NUCLEOTIDE SEQUENCE [LARGE SCALE GENOMIC DNA]</scope>
    <source>
        <strain evidence="3">FJAT-22460</strain>
    </source>
</reference>